<comment type="caution">
    <text evidence="2">The sequence shown here is derived from an EMBL/GenBank/DDBJ whole genome shotgun (WGS) entry which is preliminary data.</text>
</comment>
<proteinExistence type="predicted"/>
<dbReference type="Proteomes" id="UP001500736">
    <property type="component" value="Unassembled WGS sequence"/>
</dbReference>
<feature type="transmembrane region" description="Helical" evidence="1">
    <location>
        <begin position="179"/>
        <end position="197"/>
    </location>
</feature>
<evidence type="ECO:0000313" key="3">
    <source>
        <dbReference type="Proteomes" id="UP001500736"/>
    </source>
</evidence>
<evidence type="ECO:0000256" key="1">
    <source>
        <dbReference type="SAM" id="Phobius"/>
    </source>
</evidence>
<accession>A0ABN1JJ41</accession>
<keyword evidence="3" id="KW-1185">Reference proteome</keyword>
<feature type="transmembrane region" description="Helical" evidence="1">
    <location>
        <begin position="23"/>
        <end position="49"/>
    </location>
</feature>
<feature type="transmembrane region" description="Helical" evidence="1">
    <location>
        <begin position="61"/>
        <end position="85"/>
    </location>
</feature>
<dbReference type="EMBL" id="BAAAGF010000001">
    <property type="protein sequence ID" value="GAA0740939.1"/>
    <property type="molecule type" value="Genomic_DNA"/>
</dbReference>
<feature type="transmembrane region" description="Helical" evidence="1">
    <location>
        <begin position="129"/>
        <end position="148"/>
    </location>
</feature>
<sequence>MESKDYLKDISEIKNLMNKSSRFISLSGLSGILAGVYALVGAAIAYYIVSNSVRGYLILDGTIFNICFAILLGVAFLSIVTGIYLTTKKAKKNNEKIWDSSSKRLLLNFLVPLITGGIYILIILKQERYGHTAALMLIFYGLALISASKYSIGDIRYLGFTEIILGLICALMPSYGFWFWVLGFGVMHIIYGTLMHFKYDRK</sequence>
<protein>
    <submittedName>
        <fullName evidence="2">Uncharacterized protein</fullName>
    </submittedName>
</protein>
<evidence type="ECO:0000313" key="2">
    <source>
        <dbReference type="EMBL" id="GAA0740939.1"/>
    </source>
</evidence>
<keyword evidence="1" id="KW-0812">Transmembrane</keyword>
<reference evidence="2 3" key="1">
    <citation type="journal article" date="2019" name="Int. J. Syst. Evol. Microbiol.">
        <title>The Global Catalogue of Microorganisms (GCM) 10K type strain sequencing project: providing services to taxonomists for standard genome sequencing and annotation.</title>
        <authorList>
            <consortium name="The Broad Institute Genomics Platform"/>
            <consortium name="The Broad Institute Genome Sequencing Center for Infectious Disease"/>
            <person name="Wu L."/>
            <person name="Ma J."/>
        </authorList>
    </citation>
    <scope>NUCLEOTIDE SEQUENCE [LARGE SCALE GENOMIC DNA]</scope>
    <source>
        <strain evidence="2 3">JCM 15976</strain>
    </source>
</reference>
<keyword evidence="1" id="KW-1133">Transmembrane helix</keyword>
<feature type="transmembrane region" description="Helical" evidence="1">
    <location>
        <begin position="155"/>
        <end position="173"/>
    </location>
</feature>
<keyword evidence="1" id="KW-0472">Membrane</keyword>
<feature type="transmembrane region" description="Helical" evidence="1">
    <location>
        <begin position="105"/>
        <end position="123"/>
    </location>
</feature>
<dbReference type="RefSeq" id="WP_131505809.1">
    <property type="nucleotide sequence ID" value="NZ_BAAAGF010000001.1"/>
</dbReference>
<name>A0ABN1JJ41_9FLAO</name>
<gene>
    <name evidence="2" type="ORF">GCM10009431_11600</name>
</gene>
<organism evidence="2 3">
    <name type="scientific">Gaetbulibacter jejuensis</name>
    <dbReference type="NCBI Taxonomy" id="584607"/>
    <lineage>
        <taxon>Bacteria</taxon>
        <taxon>Pseudomonadati</taxon>
        <taxon>Bacteroidota</taxon>
        <taxon>Flavobacteriia</taxon>
        <taxon>Flavobacteriales</taxon>
        <taxon>Flavobacteriaceae</taxon>
        <taxon>Gaetbulibacter</taxon>
    </lineage>
</organism>